<evidence type="ECO:0000256" key="5">
    <source>
        <dbReference type="ARBA" id="ARBA00023288"/>
    </source>
</evidence>
<feature type="compositionally biased region" description="Basic and acidic residues" evidence="6">
    <location>
        <begin position="208"/>
        <end position="220"/>
    </location>
</feature>
<keyword evidence="3" id="KW-0112">Calmodulin-binding</keyword>
<feature type="compositionally biased region" description="Basic and acidic residues" evidence="6">
    <location>
        <begin position="452"/>
        <end position="477"/>
    </location>
</feature>
<reference evidence="8" key="1">
    <citation type="submission" date="2025-08" db="UniProtKB">
        <authorList>
            <consortium name="Ensembl"/>
        </authorList>
    </citation>
    <scope>IDENTIFICATION</scope>
</reference>
<feature type="region of interest" description="Disordered" evidence="6">
    <location>
        <begin position="1"/>
        <end position="52"/>
    </location>
</feature>
<feature type="compositionally biased region" description="Low complexity" evidence="6">
    <location>
        <begin position="265"/>
        <end position="279"/>
    </location>
</feature>
<accession>A0A8C5BDW2</accession>
<dbReference type="OMA" id="KGTERGH"/>
<dbReference type="GO" id="GO:0010739">
    <property type="term" value="P:positive regulation of protein kinase A signaling"/>
    <property type="evidence" value="ECO:0007669"/>
    <property type="project" value="InterPro"/>
</dbReference>
<keyword evidence="2" id="KW-0597">Phosphoprotein</keyword>
<evidence type="ECO:0000259" key="7">
    <source>
        <dbReference type="PROSITE" id="PS51893"/>
    </source>
</evidence>
<dbReference type="GO" id="GO:1904969">
    <property type="term" value="P:slow muscle cell migration"/>
    <property type="evidence" value="ECO:0007669"/>
    <property type="project" value="Ensembl"/>
</dbReference>
<keyword evidence="5" id="KW-0449">Lipoprotein</keyword>
<evidence type="ECO:0000256" key="3">
    <source>
        <dbReference type="ARBA" id="ARBA00022860"/>
    </source>
</evidence>
<dbReference type="PANTHER" id="PTHR23209">
    <property type="entry name" value="A-KINASE ANCHOR PROTEIN 12"/>
    <property type="match status" value="1"/>
</dbReference>
<dbReference type="Proteomes" id="UP000694546">
    <property type="component" value="Chromosome 21"/>
</dbReference>
<evidence type="ECO:0000256" key="4">
    <source>
        <dbReference type="ARBA" id="ARBA00023136"/>
    </source>
</evidence>
<dbReference type="GO" id="GO:0032060">
    <property type="term" value="P:bleb assembly"/>
    <property type="evidence" value="ECO:0007669"/>
    <property type="project" value="Ensembl"/>
</dbReference>
<protein>
    <submittedName>
        <fullName evidence="8">A kinase (PRKA) anchor protein 12b</fullName>
    </submittedName>
</protein>
<dbReference type="GO" id="GO:0051018">
    <property type="term" value="F:protein kinase A binding"/>
    <property type="evidence" value="ECO:0007669"/>
    <property type="project" value="InterPro"/>
</dbReference>
<dbReference type="GO" id="GO:0009887">
    <property type="term" value="P:animal organ morphogenesis"/>
    <property type="evidence" value="ECO:0007669"/>
    <property type="project" value="Ensembl"/>
</dbReference>
<feature type="compositionally biased region" description="Acidic residues" evidence="6">
    <location>
        <begin position="515"/>
        <end position="536"/>
    </location>
</feature>
<keyword evidence="4" id="KW-0472">Membrane</keyword>
<dbReference type="InterPro" id="IPR028540">
    <property type="entry name" value="AKAP12"/>
</dbReference>
<dbReference type="PROSITE" id="PS51893">
    <property type="entry name" value="AKAP_CAM_BD"/>
    <property type="match status" value="1"/>
</dbReference>
<feature type="region of interest" description="Disordered" evidence="6">
    <location>
        <begin position="92"/>
        <end position="738"/>
    </location>
</feature>
<dbReference type="Ensembl" id="ENSGMOT00000044113.1">
    <property type="protein sequence ID" value="ENSGMOP00000045983.1"/>
    <property type="gene ID" value="ENSGMOG00000023204.1"/>
</dbReference>
<feature type="domain" description="A kinase-anchoring proteins AKAP-5 and AKAP-12 calmodulin (CaM)-binding" evidence="7">
    <location>
        <begin position="407"/>
        <end position="427"/>
    </location>
</feature>
<evidence type="ECO:0000256" key="1">
    <source>
        <dbReference type="ARBA" id="ARBA00004635"/>
    </source>
</evidence>
<dbReference type="GO" id="GO:0048471">
    <property type="term" value="C:perinuclear region of cytoplasm"/>
    <property type="evidence" value="ECO:0007669"/>
    <property type="project" value="Ensembl"/>
</dbReference>
<sequence>IVGTVGQPDGVSVVQSEDAPETMDSAVTKDETAPHANGEKADNEPADAQDISIVEEKVCEEKQQEEANEVGFKKIFRFVGFKFTLKKDKNEEKDPVKLLKVKEKDGDAVEDDAAEKVAEEPAEATTVTEEKEEEAKAAPPAGDDAEDTDKTEVPAEGAAADAVDETSKEEAVEKESNPPSQEATQSSFRKLLSGGLFSNLRKKASIKKTKEEEEKEKETTAEEEIKEGDETAEAQKEEGEEAKVEAETKEETPATTTEEAKPEPTAEAEGNDETPAPAEDNAEEEKPEAAEEEKLTTETELLSSQEKVKTHGSPLKKLFNGAGLKKLSTKKNKSKKEAEAKLTESTEQAAELQTSTESEEAPKAESGPSSPEDSGEHAVDGEASTIESSQETEGEVTSDGEKKKEGILPWSSFKKLVTPKKRVKKSSESDEDAAAEKVAKSATLSSTESAVFEEKANEEEPKEEVATEEEPKTETTEKLVSSTEEPKKKMDTSVSWEALMCMGGPKKRTRKTSDSDEEDETKLEEEPTPAVAEEEQEAKVEESPIVTSTETEPEEEVLPVDAANQTEKESAWDTLKRFVFAKNKPKLEEKAEDSPEQGNSDGEVQKEESSFSLRKLFPGRKKKKADQQASGEGGSGEEDSDTPAVVPLSEYDTEQTETKQEEMSEPAITQAQASVEERAPSWIAAIVEDGDGKHDQLSDIPEEADNAATPKSADTTIEEEDEEHPSLPPTTRATPQRRMSLAEEKPFVPAVSIVTTPVPTGPASEVAEMVLEAAVEQISVAPCQTSVTVEELPVEEVSVGTEEEIENEHAELKNNTILEPHNIEEAMAICTGLGTKDIAKVAVEKPVTSTSECLTVISDSLCTEVALEEMPADIEVAVATEDSISEAQVQQVEATELESSIEFLSDIPEVELATKCEEPETEQTALIACRPEPSEIVKAGELDEDTPEVVNLMAPTMETNVSMEIVEITHPAVEIKEEVVELDQFVAVGENTPVQEVVQVVTQQSITIENTSTENIIVEYSPCVDLEEVEIKADLEVSDEEIIEEVLVKEADTPVQAVLGVTMLETCNNLSEEDGQETEAHVIEEQSIVIARVVIETAMDQVLEAQTEAPKPATPPPTEEESSTPVQALLSTEEAIEENTEKPIITEPPVALICTAPKVSITQSPMVLCSAIQVTNVVSVEEAESLDGPAGIEQEPTAELQQAMEVNTTASEELIEEVVELESEILPAEEPKEAKNEESKEEVEATPCPAVHMPVMVVLQSATVVEDTPLEEEAVEEFGNNGPALVQNQDAEPKCEEAVGAALPTLPEEPQTPAVSTEVTAPDQEVPASAADTKEEEERAVAAERCAEVMAQVNEVIEEAVKEIEPISSEITAAS</sequence>
<keyword evidence="9" id="KW-1185">Reference proteome</keyword>
<feature type="compositionally biased region" description="Acidic residues" evidence="6">
    <location>
        <begin position="221"/>
        <end position="232"/>
    </location>
</feature>
<organism evidence="8 9">
    <name type="scientific">Gadus morhua</name>
    <name type="common">Atlantic cod</name>
    <dbReference type="NCBI Taxonomy" id="8049"/>
    <lineage>
        <taxon>Eukaryota</taxon>
        <taxon>Metazoa</taxon>
        <taxon>Chordata</taxon>
        <taxon>Craniata</taxon>
        <taxon>Vertebrata</taxon>
        <taxon>Euteleostomi</taxon>
        <taxon>Actinopterygii</taxon>
        <taxon>Neopterygii</taxon>
        <taxon>Teleostei</taxon>
        <taxon>Neoteleostei</taxon>
        <taxon>Acanthomorphata</taxon>
        <taxon>Zeiogadaria</taxon>
        <taxon>Gadariae</taxon>
        <taxon>Gadiformes</taxon>
        <taxon>Gadoidei</taxon>
        <taxon>Gadidae</taxon>
        <taxon>Gadus</taxon>
    </lineage>
</organism>
<dbReference type="GO" id="GO:0055001">
    <property type="term" value="P:muscle cell development"/>
    <property type="evidence" value="ECO:0007669"/>
    <property type="project" value="Ensembl"/>
</dbReference>
<dbReference type="GO" id="GO:0007165">
    <property type="term" value="P:signal transduction"/>
    <property type="evidence" value="ECO:0007669"/>
    <property type="project" value="TreeGrafter"/>
</dbReference>
<feature type="compositionally biased region" description="Basic and acidic residues" evidence="6">
    <location>
        <begin position="27"/>
        <end position="43"/>
    </location>
</feature>
<dbReference type="InterPro" id="IPR001573">
    <property type="entry name" value="AKAP_WSK"/>
</dbReference>
<feature type="compositionally biased region" description="Basic and acidic residues" evidence="6">
    <location>
        <begin position="335"/>
        <end position="344"/>
    </location>
</feature>
<reference evidence="8" key="2">
    <citation type="submission" date="2025-09" db="UniProtKB">
        <authorList>
            <consortium name="Ensembl"/>
        </authorList>
    </citation>
    <scope>IDENTIFICATION</scope>
</reference>
<feature type="compositionally biased region" description="Basic and acidic residues" evidence="6">
    <location>
        <begin position="92"/>
        <end position="107"/>
    </location>
</feature>
<dbReference type="GO" id="GO:0016020">
    <property type="term" value="C:membrane"/>
    <property type="evidence" value="ECO:0007669"/>
    <property type="project" value="UniProtKB-SubCell"/>
</dbReference>
<evidence type="ECO:0000256" key="6">
    <source>
        <dbReference type="SAM" id="MobiDB-lite"/>
    </source>
</evidence>
<feature type="region of interest" description="Disordered" evidence="6">
    <location>
        <begin position="1304"/>
        <end position="1339"/>
    </location>
</feature>
<feature type="compositionally biased region" description="Basic and acidic residues" evidence="6">
    <location>
        <begin position="233"/>
        <end position="264"/>
    </location>
</feature>
<dbReference type="GeneTree" id="ENSGT00730000111244"/>
<dbReference type="Pfam" id="PF03832">
    <property type="entry name" value="WSK"/>
    <property type="match status" value="1"/>
</dbReference>
<feature type="compositionally biased region" description="Polar residues" evidence="6">
    <location>
        <begin position="177"/>
        <end position="188"/>
    </location>
</feature>
<dbReference type="GO" id="GO:0060028">
    <property type="term" value="P:convergent extension involved in axis elongation"/>
    <property type="evidence" value="ECO:0007669"/>
    <property type="project" value="Ensembl"/>
</dbReference>
<feature type="compositionally biased region" description="Polar residues" evidence="6">
    <location>
        <begin position="345"/>
        <end position="356"/>
    </location>
</feature>
<name>A0A8C5BDW2_GADMO</name>
<feature type="compositionally biased region" description="Basic and acidic residues" evidence="6">
    <location>
        <begin position="566"/>
        <end position="576"/>
    </location>
</feature>
<dbReference type="GO" id="GO:0070121">
    <property type="term" value="P:Kupffer's vesicle development"/>
    <property type="evidence" value="ECO:0007669"/>
    <property type="project" value="Ensembl"/>
</dbReference>
<dbReference type="GO" id="GO:0005516">
    <property type="term" value="F:calmodulin binding"/>
    <property type="evidence" value="ECO:0007669"/>
    <property type="project" value="UniProtKB-KW"/>
</dbReference>
<dbReference type="GO" id="GO:0035024">
    <property type="term" value="P:negative regulation of Rho protein signal transduction"/>
    <property type="evidence" value="ECO:0007669"/>
    <property type="project" value="Ensembl"/>
</dbReference>
<feature type="compositionally biased region" description="Basic and acidic residues" evidence="6">
    <location>
        <begin position="165"/>
        <end position="176"/>
    </location>
</feature>
<comment type="subcellular location">
    <subcellularLocation>
        <location evidence="1">Membrane</location>
        <topology evidence="1">Lipid-anchor</topology>
    </subcellularLocation>
</comment>
<dbReference type="GO" id="GO:0000902">
    <property type="term" value="P:cell morphogenesis"/>
    <property type="evidence" value="ECO:0007669"/>
    <property type="project" value="Ensembl"/>
</dbReference>
<dbReference type="PANTHER" id="PTHR23209:SF4">
    <property type="entry name" value="A-KINASE ANCHOR PROTEIN 12"/>
    <property type="match status" value="1"/>
</dbReference>
<proteinExistence type="predicted"/>
<evidence type="ECO:0000313" key="8">
    <source>
        <dbReference type="Ensembl" id="ENSGMOP00000045983.1"/>
    </source>
</evidence>
<evidence type="ECO:0000313" key="9">
    <source>
        <dbReference type="Proteomes" id="UP000694546"/>
    </source>
</evidence>
<feature type="compositionally biased region" description="Basic and acidic residues" evidence="6">
    <location>
        <begin position="287"/>
        <end position="297"/>
    </location>
</feature>
<evidence type="ECO:0000256" key="2">
    <source>
        <dbReference type="ARBA" id="ARBA00022553"/>
    </source>
</evidence>
<dbReference type="GO" id="GO:0090036">
    <property type="term" value="P:regulation of protein kinase C signaling"/>
    <property type="evidence" value="ECO:0007669"/>
    <property type="project" value="InterPro"/>
</dbReference>